<accession>A0A381NE54</accession>
<protein>
    <recommendedName>
        <fullName evidence="3">PDZ domain-containing protein</fullName>
    </recommendedName>
</protein>
<evidence type="ECO:0000313" key="4">
    <source>
        <dbReference type="EMBL" id="SUZ52870.1"/>
    </source>
</evidence>
<dbReference type="InterPro" id="IPR036034">
    <property type="entry name" value="PDZ_sf"/>
</dbReference>
<dbReference type="PRINTS" id="PR00834">
    <property type="entry name" value="PROTEASES2C"/>
</dbReference>
<dbReference type="PANTHER" id="PTHR43343">
    <property type="entry name" value="PEPTIDASE S12"/>
    <property type="match status" value="1"/>
</dbReference>
<dbReference type="Gene3D" id="2.40.10.120">
    <property type="match status" value="1"/>
</dbReference>
<dbReference type="Pfam" id="PF13365">
    <property type="entry name" value="Trypsin_2"/>
    <property type="match status" value="1"/>
</dbReference>
<dbReference type="GO" id="GO:0006508">
    <property type="term" value="P:proteolysis"/>
    <property type="evidence" value="ECO:0007669"/>
    <property type="project" value="UniProtKB-KW"/>
</dbReference>
<evidence type="ECO:0000256" key="1">
    <source>
        <dbReference type="ARBA" id="ARBA00022670"/>
    </source>
</evidence>
<dbReference type="SMART" id="SM00228">
    <property type="entry name" value="PDZ"/>
    <property type="match status" value="2"/>
</dbReference>
<dbReference type="InterPro" id="IPR009003">
    <property type="entry name" value="Peptidase_S1_PA"/>
</dbReference>
<proteinExistence type="predicted"/>
<dbReference type="GO" id="GO:0004252">
    <property type="term" value="F:serine-type endopeptidase activity"/>
    <property type="evidence" value="ECO:0007669"/>
    <property type="project" value="InterPro"/>
</dbReference>
<dbReference type="PANTHER" id="PTHR43343:SF3">
    <property type="entry name" value="PROTEASE DO-LIKE 8, CHLOROPLASTIC"/>
    <property type="match status" value="1"/>
</dbReference>
<dbReference type="PROSITE" id="PS50106">
    <property type="entry name" value="PDZ"/>
    <property type="match status" value="2"/>
</dbReference>
<dbReference type="InterPro" id="IPR001478">
    <property type="entry name" value="PDZ"/>
</dbReference>
<dbReference type="InterPro" id="IPR001940">
    <property type="entry name" value="Peptidase_S1C"/>
</dbReference>
<feature type="domain" description="PDZ" evidence="3">
    <location>
        <begin position="288"/>
        <end position="379"/>
    </location>
</feature>
<dbReference type="SUPFAM" id="SSF50156">
    <property type="entry name" value="PDZ domain-like"/>
    <property type="match status" value="2"/>
</dbReference>
<feature type="domain" description="PDZ" evidence="3">
    <location>
        <begin position="405"/>
        <end position="478"/>
    </location>
</feature>
<keyword evidence="2" id="KW-0378">Hydrolase</keyword>
<reference evidence="4" key="1">
    <citation type="submission" date="2018-05" db="EMBL/GenBank/DDBJ databases">
        <authorList>
            <person name="Lanie J.A."/>
            <person name="Ng W.-L."/>
            <person name="Kazmierczak K.M."/>
            <person name="Andrzejewski T.M."/>
            <person name="Davidsen T.M."/>
            <person name="Wayne K.J."/>
            <person name="Tettelin H."/>
            <person name="Glass J.I."/>
            <person name="Rusch D."/>
            <person name="Podicherti R."/>
            <person name="Tsui H.-C.T."/>
            <person name="Winkler M.E."/>
        </authorList>
    </citation>
    <scope>NUCLEOTIDE SEQUENCE</scope>
</reference>
<dbReference type="AlphaFoldDB" id="A0A381NE54"/>
<dbReference type="EMBL" id="UINC01000299">
    <property type="protein sequence ID" value="SUZ52870.1"/>
    <property type="molecule type" value="Genomic_DNA"/>
</dbReference>
<organism evidence="4">
    <name type="scientific">marine metagenome</name>
    <dbReference type="NCBI Taxonomy" id="408172"/>
    <lineage>
        <taxon>unclassified sequences</taxon>
        <taxon>metagenomes</taxon>
        <taxon>ecological metagenomes</taxon>
    </lineage>
</organism>
<name>A0A381NE54_9ZZZZ</name>
<dbReference type="InterPro" id="IPR051201">
    <property type="entry name" value="Chloro_Bact_Ser_Proteases"/>
</dbReference>
<gene>
    <name evidence="4" type="ORF">METZ01_LOCUS5724</name>
</gene>
<evidence type="ECO:0000256" key="2">
    <source>
        <dbReference type="ARBA" id="ARBA00022801"/>
    </source>
</evidence>
<evidence type="ECO:0000259" key="3">
    <source>
        <dbReference type="PROSITE" id="PS50106"/>
    </source>
</evidence>
<keyword evidence="1" id="KW-0645">Protease</keyword>
<dbReference type="SUPFAM" id="SSF50494">
    <property type="entry name" value="Trypsin-like serine proteases"/>
    <property type="match status" value="1"/>
</dbReference>
<dbReference type="Pfam" id="PF00595">
    <property type="entry name" value="PDZ"/>
    <property type="match status" value="1"/>
</dbReference>
<sequence length="492" mass="52292">MADPTMIPRKFRPMLFWIASVAIPLGACHGGDGDDHVLDSAPAAETVESAPVIRRTAPATGQPREQEISTSRNTAIVEAAARVAPAVVSVNVIRTEQVQPTGSFFDPFPMPRTQRRRGLGSGFIVSIEGVILTNDHVVRDAERIMVTLPDGRDFEAELVGTDQLTDVAVLRIRGTELPVVPLGTSAGLLIGEWSLAIGNPFGNLFSNSEPSVTAGVISGTERHIIPDDEDRVVYLGMIQTDASINPGNSGGPLVNSVGEVIGVNSSIFSRSGGSEGLGFAIPINRAIRVANELMASGEVNRAWLGFKVDAGDEDIWGRTHGVAVSSVSPSSPAAHAEIAEGDRVVTANGRALRTLLDFESFMLDLQEGESIALGIEGRPGSVTLVSEALPSISADPVTALEQMELITVTPGIRAERNLGYETGALIVDIGRDLEGRIGLRVGDVILQIDRLLIESAEQAAEVLRRGSGNVVVYIERKGEVLVDRLIFRRARG</sequence>
<dbReference type="Gene3D" id="2.30.42.10">
    <property type="match status" value="2"/>
</dbReference>